<dbReference type="Gene3D" id="2.40.110.10">
    <property type="entry name" value="Butyryl-CoA Dehydrogenase, subunit A, domain 2"/>
    <property type="match status" value="1"/>
</dbReference>
<keyword evidence="5" id="KW-1185">Reference proteome</keyword>
<dbReference type="PANTHER" id="PTHR43884:SF12">
    <property type="entry name" value="ISOVALERYL-COA DEHYDROGENASE, MITOCHONDRIAL-RELATED"/>
    <property type="match status" value="1"/>
</dbReference>
<dbReference type="GO" id="GO:0003995">
    <property type="term" value="F:acyl-CoA dehydrogenase activity"/>
    <property type="evidence" value="ECO:0007669"/>
    <property type="project" value="TreeGrafter"/>
</dbReference>
<comment type="caution">
    <text evidence="4">The sequence shown here is derived from an EMBL/GenBank/DDBJ whole genome shotgun (WGS) entry which is preliminary data.</text>
</comment>
<gene>
    <name evidence="4" type="ORF">FBZ93_106345</name>
</gene>
<reference evidence="4 5" key="1">
    <citation type="submission" date="2019-06" db="EMBL/GenBank/DDBJ databases">
        <title>Genomic Encyclopedia of Type Strains, Phase IV (KMG-V): Genome sequencing to study the core and pangenomes of soil and plant-associated prokaryotes.</title>
        <authorList>
            <person name="Whitman W."/>
        </authorList>
    </citation>
    <scope>NUCLEOTIDE SEQUENCE [LARGE SCALE GENOMIC DNA]</scope>
    <source>
        <strain evidence="4 5">BR 10355</strain>
    </source>
</reference>
<evidence type="ECO:0000313" key="4">
    <source>
        <dbReference type="EMBL" id="TWB98386.1"/>
    </source>
</evidence>
<dbReference type="InterPro" id="IPR013786">
    <property type="entry name" value="AcylCoA_DH/ox_N"/>
</dbReference>
<feature type="domain" description="Acyl-CoA dehydrogenase/oxidase N-terminal" evidence="2">
    <location>
        <begin position="20"/>
        <end position="85"/>
    </location>
</feature>
<dbReference type="Gene3D" id="1.20.140.10">
    <property type="entry name" value="Butyryl-CoA Dehydrogenase, subunit A, domain 3"/>
    <property type="match status" value="1"/>
</dbReference>
<dbReference type="PANTHER" id="PTHR43884">
    <property type="entry name" value="ACYL-COA DEHYDROGENASE"/>
    <property type="match status" value="1"/>
</dbReference>
<sequence>MTDTIRSSFVDAAAALAPLVQASAQESERSRRLAVPLVEAMAQAGLFRLWIPRVIGGEEVDPMTLVRVVEEISRADGAAGWCMAIGGIYGVFGGYLEKDAAREIYGSDPLVRTAGALRPFGTAGVVEGGYRVTGRWPLGSGCQHSGWMIGNCRIFDGDQPRLHPDGTPVMRFMLFPTAQCEILDTWHSIGLRGTGSHDYAIADAFVPSARSLSFREPSVEQGPLYAFPTIALFGAALAAVPLGIARHAIDILVGLVGRKIASRSRKLLREDSLVQADLGRAEALLGSGRAFLYETLGEAWQAISAGRALSVAERAKLWLASTHAANTAKQATELMFGAGGSASVDVSCGLERCVRDVHAAVQHLALAPANYQMAGEAYLGADMRSTPLLFSDDRNEARSLSPVQ</sequence>
<evidence type="ECO:0000313" key="5">
    <source>
        <dbReference type="Proteomes" id="UP000321304"/>
    </source>
</evidence>
<feature type="domain" description="Acyl-CoA dehydrogenase C-terminal" evidence="3">
    <location>
        <begin position="236"/>
        <end position="366"/>
    </location>
</feature>
<evidence type="ECO:0000259" key="3">
    <source>
        <dbReference type="Pfam" id="PF08028"/>
    </source>
</evidence>
<dbReference type="InterPro" id="IPR009100">
    <property type="entry name" value="AcylCoA_DH/oxidase_NM_dom_sf"/>
</dbReference>
<dbReference type="Proteomes" id="UP000321304">
    <property type="component" value="Unassembled WGS sequence"/>
</dbReference>
<organism evidence="4 5">
    <name type="scientific">Bradyrhizobium macuxiense</name>
    <dbReference type="NCBI Taxonomy" id="1755647"/>
    <lineage>
        <taxon>Bacteria</taxon>
        <taxon>Pseudomonadati</taxon>
        <taxon>Pseudomonadota</taxon>
        <taxon>Alphaproteobacteria</taxon>
        <taxon>Hyphomicrobiales</taxon>
        <taxon>Nitrobacteraceae</taxon>
        <taxon>Bradyrhizobium</taxon>
    </lineage>
</organism>
<dbReference type="SUPFAM" id="SSF56645">
    <property type="entry name" value="Acyl-CoA dehydrogenase NM domain-like"/>
    <property type="match status" value="1"/>
</dbReference>
<dbReference type="InterPro" id="IPR037069">
    <property type="entry name" value="AcylCoA_DH/ox_N_sf"/>
</dbReference>
<accession>A0A560LS45</accession>
<dbReference type="Pfam" id="PF02771">
    <property type="entry name" value="Acyl-CoA_dh_N"/>
    <property type="match status" value="1"/>
</dbReference>
<dbReference type="PIRSF" id="PIRSF016578">
    <property type="entry name" value="HsaA"/>
    <property type="match status" value="1"/>
</dbReference>
<dbReference type="InterPro" id="IPR036250">
    <property type="entry name" value="AcylCo_DH-like_C"/>
</dbReference>
<dbReference type="AlphaFoldDB" id="A0A560LS45"/>
<dbReference type="Pfam" id="PF08028">
    <property type="entry name" value="Acyl-CoA_dh_2"/>
    <property type="match status" value="1"/>
</dbReference>
<dbReference type="GO" id="GO:0050660">
    <property type="term" value="F:flavin adenine dinucleotide binding"/>
    <property type="evidence" value="ECO:0007669"/>
    <property type="project" value="InterPro"/>
</dbReference>
<dbReference type="InterPro" id="IPR013107">
    <property type="entry name" value="Acyl-CoA_DH_C"/>
</dbReference>
<protein>
    <submittedName>
        <fullName evidence="4">Alkylation response protein AidB-like acyl-CoA dehydrogenase</fullName>
    </submittedName>
</protein>
<name>A0A560LS45_9BRAD</name>
<dbReference type="SUPFAM" id="SSF47203">
    <property type="entry name" value="Acyl-CoA dehydrogenase C-terminal domain-like"/>
    <property type="match status" value="1"/>
</dbReference>
<evidence type="ECO:0000256" key="1">
    <source>
        <dbReference type="ARBA" id="ARBA00023002"/>
    </source>
</evidence>
<dbReference type="EMBL" id="VITY01000006">
    <property type="protein sequence ID" value="TWB98386.1"/>
    <property type="molecule type" value="Genomic_DNA"/>
</dbReference>
<evidence type="ECO:0000259" key="2">
    <source>
        <dbReference type="Pfam" id="PF02771"/>
    </source>
</evidence>
<dbReference type="Gene3D" id="1.10.540.10">
    <property type="entry name" value="Acyl-CoA dehydrogenase/oxidase, N-terminal domain"/>
    <property type="match status" value="1"/>
</dbReference>
<proteinExistence type="predicted"/>
<dbReference type="InterPro" id="IPR046373">
    <property type="entry name" value="Acyl-CoA_Oxase/DH_mid-dom_sf"/>
</dbReference>
<keyword evidence="1" id="KW-0560">Oxidoreductase</keyword>